<dbReference type="AlphaFoldDB" id="A0A6A4ISY2"/>
<dbReference type="Proteomes" id="UP000799118">
    <property type="component" value="Unassembled WGS sequence"/>
</dbReference>
<accession>A0A6A4ISY2</accession>
<feature type="non-terminal residue" evidence="2">
    <location>
        <position position="356"/>
    </location>
</feature>
<feature type="compositionally biased region" description="Basic and acidic residues" evidence="1">
    <location>
        <begin position="148"/>
        <end position="173"/>
    </location>
</feature>
<evidence type="ECO:0000256" key="1">
    <source>
        <dbReference type="SAM" id="MobiDB-lite"/>
    </source>
</evidence>
<reference evidence="2" key="1">
    <citation type="journal article" date="2019" name="Environ. Microbiol.">
        <title>Fungal ecological strategies reflected in gene transcription - a case study of two litter decomposers.</title>
        <authorList>
            <person name="Barbi F."/>
            <person name="Kohler A."/>
            <person name="Barry K."/>
            <person name="Baskaran P."/>
            <person name="Daum C."/>
            <person name="Fauchery L."/>
            <person name="Ihrmark K."/>
            <person name="Kuo A."/>
            <person name="LaButti K."/>
            <person name="Lipzen A."/>
            <person name="Morin E."/>
            <person name="Grigoriev I.V."/>
            <person name="Henrissat B."/>
            <person name="Lindahl B."/>
            <person name="Martin F."/>
        </authorList>
    </citation>
    <scope>NUCLEOTIDE SEQUENCE</scope>
    <source>
        <strain evidence="2">JB14</strain>
    </source>
</reference>
<sequence length="356" mass="39203">MSSLRSMNHRRRSQSASTSSHRDSWRGSTKRAYPASSGTADFSSLKWDVESWRSKRRRRDGSAGTSSDDDGAAPAFSRSNSRQSPKPAFATSAAEFDLFPHKEPARIRHSMYNPSGHNESPSYAELARIRSNAFWELRRSVAENGEGFVRRMRDYEQSRARSDAFSKVKDAQKRGRKRSSLLSTSRKTAIESDDEDEIQIFSGHLSETFLSRNPRSASRSPRPASPEFMDEDPLPTDRCSSSASLYMSDSSSDPLSVYSSNLTQSTFPPAQHPNITPSLSHSTSSTNSSIVSLPLPPTASSSSESYSTYTSRSEKALAALSLAMANGAGSITEDYEALRALQPILAIDEAQVGEMW</sequence>
<evidence type="ECO:0000313" key="3">
    <source>
        <dbReference type="Proteomes" id="UP000799118"/>
    </source>
</evidence>
<organism evidence="2 3">
    <name type="scientific">Gymnopus androsaceus JB14</name>
    <dbReference type="NCBI Taxonomy" id="1447944"/>
    <lineage>
        <taxon>Eukaryota</taxon>
        <taxon>Fungi</taxon>
        <taxon>Dikarya</taxon>
        <taxon>Basidiomycota</taxon>
        <taxon>Agaricomycotina</taxon>
        <taxon>Agaricomycetes</taxon>
        <taxon>Agaricomycetidae</taxon>
        <taxon>Agaricales</taxon>
        <taxon>Marasmiineae</taxon>
        <taxon>Omphalotaceae</taxon>
        <taxon>Gymnopus</taxon>
    </lineage>
</organism>
<keyword evidence="3" id="KW-1185">Reference proteome</keyword>
<proteinExistence type="predicted"/>
<feature type="compositionally biased region" description="Low complexity" evidence="1">
    <location>
        <begin position="211"/>
        <end position="226"/>
    </location>
</feature>
<dbReference type="EMBL" id="ML769384">
    <property type="protein sequence ID" value="KAE9410954.1"/>
    <property type="molecule type" value="Genomic_DNA"/>
</dbReference>
<feature type="region of interest" description="Disordered" evidence="1">
    <location>
        <begin position="1"/>
        <end position="97"/>
    </location>
</feature>
<evidence type="ECO:0000313" key="2">
    <source>
        <dbReference type="EMBL" id="KAE9410954.1"/>
    </source>
</evidence>
<gene>
    <name evidence="2" type="ORF">BT96DRAFT_912348</name>
</gene>
<feature type="compositionally biased region" description="Low complexity" evidence="1">
    <location>
        <begin position="274"/>
        <end position="293"/>
    </location>
</feature>
<protein>
    <submittedName>
        <fullName evidence="2">Uncharacterized protein</fullName>
    </submittedName>
</protein>
<feature type="compositionally biased region" description="Low complexity" evidence="1">
    <location>
        <begin position="240"/>
        <end position="260"/>
    </location>
</feature>
<feature type="region of interest" description="Disordered" evidence="1">
    <location>
        <begin position="209"/>
        <end position="306"/>
    </location>
</feature>
<dbReference type="OrthoDB" id="2688840at2759"/>
<feature type="region of interest" description="Disordered" evidence="1">
    <location>
        <begin position="146"/>
        <end position="196"/>
    </location>
</feature>
<name>A0A6A4ISY2_9AGAR</name>